<reference evidence="2 3" key="1">
    <citation type="submission" date="2014-03" db="EMBL/GenBank/DDBJ databases">
        <title>Genomics of Bifidobacteria.</title>
        <authorList>
            <person name="Ventura M."/>
            <person name="Milani C."/>
            <person name="Lugli G.A."/>
        </authorList>
    </citation>
    <scope>NUCLEOTIDE SEQUENCE [LARGE SCALE GENOMIC DNA]</scope>
    <source>
        <strain evidence="2 3">LMG 10736</strain>
    </source>
</reference>
<feature type="region of interest" description="Disordered" evidence="1">
    <location>
        <begin position="143"/>
        <end position="166"/>
    </location>
</feature>
<dbReference type="Proteomes" id="UP000029093">
    <property type="component" value="Unassembled WGS sequence"/>
</dbReference>
<evidence type="ECO:0000313" key="2">
    <source>
        <dbReference type="EMBL" id="KFI48238.1"/>
    </source>
</evidence>
<sequence length="180" mass="19932">MPFSAAHTAGTICRHSVSDNTSSPCQGKGCRRKQVHCGTSVGAMPCCVWEFIGDLRFLGCSPVGGFKGDFHEPRISNVPVGTISARTPDSRKLPRRIQENRRKPGNPDSSPTSPTRHRPNPGLPCLHRHWRSPQRRQTLLTTLTVTPASTNAPADTDNSSNVGRRFQRLWRLTQRRQTGV</sequence>
<dbReference type="AlphaFoldDB" id="A0A086ZNY8"/>
<name>A0A086ZNY8_9BIFI</name>
<organism evidence="2 3">
    <name type="scientific">Bifidobacterium boum</name>
    <dbReference type="NCBI Taxonomy" id="78343"/>
    <lineage>
        <taxon>Bacteria</taxon>
        <taxon>Bacillati</taxon>
        <taxon>Actinomycetota</taxon>
        <taxon>Actinomycetes</taxon>
        <taxon>Bifidobacteriales</taxon>
        <taxon>Bifidobacteriaceae</taxon>
        <taxon>Bifidobacterium</taxon>
    </lineage>
</organism>
<proteinExistence type="predicted"/>
<gene>
    <name evidence="2" type="ORF">BBOU_0368</name>
</gene>
<feature type="region of interest" description="Disordered" evidence="1">
    <location>
        <begin position="72"/>
        <end position="131"/>
    </location>
</feature>
<accession>A0A086ZNY8</accession>
<feature type="compositionally biased region" description="Basic and acidic residues" evidence="1">
    <location>
        <begin position="88"/>
        <end position="102"/>
    </location>
</feature>
<comment type="caution">
    <text evidence="2">The sequence shown here is derived from an EMBL/GenBank/DDBJ whole genome shotgun (WGS) entry which is preliminary data.</text>
</comment>
<evidence type="ECO:0000313" key="3">
    <source>
        <dbReference type="Proteomes" id="UP000029093"/>
    </source>
</evidence>
<dbReference type="EMBL" id="JGYQ01000007">
    <property type="protein sequence ID" value="KFI48238.1"/>
    <property type="molecule type" value="Genomic_DNA"/>
</dbReference>
<feature type="compositionally biased region" description="Polar residues" evidence="1">
    <location>
        <begin position="147"/>
        <end position="162"/>
    </location>
</feature>
<keyword evidence="3" id="KW-1185">Reference proteome</keyword>
<evidence type="ECO:0000256" key="1">
    <source>
        <dbReference type="SAM" id="MobiDB-lite"/>
    </source>
</evidence>
<protein>
    <submittedName>
        <fullName evidence="2">Uncharacterized protein</fullName>
    </submittedName>
</protein>